<gene>
    <name evidence="3" type="ORF">NDR86_16115</name>
</gene>
<evidence type="ECO:0000313" key="4">
    <source>
        <dbReference type="Proteomes" id="UP001139157"/>
    </source>
</evidence>
<dbReference type="RefSeq" id="WP_251912923.1">
    <property type="nucleotide sequence ID" value="NZ_JAMRXG010000006.1"/>
</dbReference>
<dbReference type="Proteomes" id="UP001139157">
    <property type="component" value="Unassembled WGS sequence"/>
</dbReference>
<organism evidence="3 4">
    <name type="scientific">Nocardia pulmonis</name>
    <dbReference type="NCBI Taxonomy" id="2951408"/>
    <lineage>
        <taxon>Bacteria</taxon>
        <taxon>Bacillati</taxon>
        <taxon>Actinomycetota</taxon>
        <taxon>Actinomycetes</taxon>
        <taxon>Mycobacteriales</taxon>
        <taxon>Nocardiaceae</taxon>
        <taxon>Nocardia</taxon>
    </lineage>
</organism>
<evidence type="ECO:0000256" key="1">
    <source>
        <dbReference type="SAM" id="MobiDB-lite"/>
    </source>
</evidence>
<proteinExistence type="predicted"/>
<keyword evidence="4" id="KW-1185">Reference proteome</keyword>
<sequence>MTESHSPAPDPAPHLEPVPPLSPMSMNQRRQALAVALATEVARGGRVESQTDLNAVIVTGSTPNHTLHLILTLVTCFTWSPVWLVLAIVQKEHRASIRVDEYGQVLRQQLS</sequence>
<reference evidence="3" key="1">
    <citation type="submission" date="2022-06" db="EMBL/GenBank/DDBJ databases">
        <title>Novel species in genus nocardia.</title>
        <authorList>
            <person name="Li F."/>
        </authorList>
    </citation>
    <scope>NUCLEOTIDE SEQUENCE</scope>
    <source>
        <strain evidence="3">CDC141</strain>
    </source>
</reference>
<feature type="transmembrane region" description="Helical" evidence="2">
    <location>
        <begin position="69"/>
        <end position="89"/>
    </location>
</feature>
<accession>A0A9X2E635</accession>
<protein>
    <submittedName>
        <fullName evidence="3">Uncharacterized protein</fullName>
    </submittedName>
</protein>
<name>A0A9X2E635_9NOCA</name>
<dbReference type="EMBL" id="JAMRXG010000006">
    <property type="protein sequence ID" value="MCM6775002.1"/>
    <property type="molecule type" value="Genomic_DNA"/>
</dbReference>
<feature type="compositionally biased region" description="Pro residues" evidence="1">
    <location>
        <begin position="8"/>
        <end position="22"/>
    </location>
</feature>
<comment type="caution">
    <text evidence="3">The sequence shown here is derived from an EMBL/GenBank/DDBJ whole genome shotgun (WGS) entry which is preliminary data.</text>
</comment>
<keyword evidence="2" id="KW-0812">Transmembrane</keyword>
<keyword evidence="2" id="KW-0472">Membrane</keyword>
<keyword evidence="2" id="KW-1133">Transmembrane helix</keyword>
<evidence type="ECO:0000313" key="3">
    <source>
        <dbReference type="EMBL" id="MCM6775002.1"/>
    </source>
</evidence>
<evidence type="ECO:0000256" key="2">
    <source>
        <dbReference type="SAM" id="Phobius"/>
    </source>
</evidence>
<dbReference type="AlphaFoldDB" id="A0A9X2E635"/>
<feature type="region of interest" description="Disordered" evidence="1">
    <location>
        <begin position="1"/>
        <end position="26"/>
    </location>
</feature>